<dbReference type="RefSeq" id="WP_095529364.1">
    <property type="nucleotide sequence ID" value="NZ_MTBC01000003.1"/>
</dbReference>
<evidence type="ECO:0000313" key="4">
    <source>
        <dbReference type="Proteomes" id="UP000191680"/>
    </source>
</evidence>
<proteinExistence type="predicted"/>
<keyword evidence="4" id="KW-1185">Reference proteome</keyword>
<dbReference type="GO" id="GO:0046872">
    <property type="term" value="F:metal ion binding"/>
    <property type="evidence" value="ECO:0007669"/>
    <property type="project" value="InterPro"/>
</dbReference>
<dbReference type="OrthoDB" id="1523860at2"/>
<accession>A0A1V6LTF1</accession>
<dbReference type="Proteomes" id="UP000191680">
    <property type="component" value="Unassembled WGS sequence"/>
</dbReference>
<evidence type="ECO:0000256" key="1">
    <source>
        <dbReference type="SAM" id="SignalP"/>
    </source>
</evidence>
<comment type="caution">
    <text evidence="3">The sequence shown here is derived from an EMBL/GenBank/DDBJ whole genome shotgun (WGS) entry which is preliminary data.</text>
</comment>
<feature type="chain" id="PRO_5012822329" description="Heavy metal binding domain-containing protein" evidence="1">
    <location>
        <begin position="24"/>
        <end position="120"/>
    </location>
</feature>
<organism evidence="3 4">
    <name type="scientific">Croceivirga radicis</name>
    <dbReference type="NCBI Taxonomy" id="1929488"/>
    <lineage>
        <taxon>Bacteria</taxon>
        <taxon>Pseudomonadati</taxon>
        <taxon>Bacteroidota</taxon>
        <taxon>Flavobacteriia</taxon>
        <taxon>Flavobacteriales</taxon>
        <taxon>Flavobacteriaceae</taxon>
        <taxon>Croceivirga</taxon>
    </lineage>
</organism>
<sequence>MKTKFIYFAIITLLVLSCKQKQAENTTEALQETVEKNISIVKDSVENKSTAYACPMDCEEGKNYTDKGKCPVCKMDLVVQANHHQDKDHKLCQCKEGECTCKKGECKCGTPGYDNFGNKI</sequence>
<feature type="signal peptide" evidence="1">
    <location>
        <begin position="1"/>
        <end position="23"/>
    </location>
</feature>
<dbReference type="EMBL" id="MTBC01000003">
    <property type="protein sequence ID" value="OQD43442.1"/>
    <property type="molecule type" value="Genomic_DNA"/>
</dbReference>
<dbReference type="InterPro" id="IPR045800">
    <property type="entry name" value="HMBD"/>
</dbReference>
<evidence type="ECO:0000259" key="2">
    <source>
        <dbReference type="Pfam" id="PF19335"/>
    </source>
</evidence>
<dbReference type="AlphaFoldDB" id="A0A1V6LTF1"/>
<reference evidence="3 4" key="1">
    <citation type="submission" date="2016-12" db="EMBL/GenBank/DDBJ databases">
        <authorList>
            <person name="Song W.-J."/>
            <person name="Kurnit D.M."/>
        </authorList>
    </citation>
    <scope>NUCLEOTIDE SEQUENCE [LARGE SCALE GENOMIC DNA]</scope>
    <source>
        <strain evidence="3 4">HSG9</strain>
    </source>
</reference>
<evidence type="ECO:0000313" key="3">
    <source>
        <dbReference type="EMBL" id="OQD43442.1"/>
    </source>
</evidence>
<dbReference type="Pfam" id="PF19335">
    <property type="entry name" value="HMBD"/>
    <property type="match status" value="1"/>
</dbReference>
<name>A0A1V6LTF1_9FLAO</name>
<keyword evidence="1" id="KW-0732">Signal</keyword>
<protein>
    <recommendedName>
        <fullName evidence="2">Heavy metal binding domain-containing protein</fullName>
    </recommendedName>
</protein>
<dbReference type="PROSITE" id="PS51257">
    <property type="entry name" value="PROKAR_LIPOPROTEIN"/>
    <property type="match status" value="1"/>
</dbReference>
<feature type="domain" description="Heavy metal binding" evidence="2">
    <location>
        <begin position="52"/>
        <end position="78"/>
    </location>
</feature>
<gene>
    <name evidence="3" type="ORF">BUL40_06325</name>
</gene>